<comment type="caution">
    <text evidence="2">The sequence shown here is derived from an EMBL/GenBank/DDBJ whole genome shotgun (WGS) entry which is preliminary data.</text>
</comment>
<dbReference type="Proteomes" id="UP000004816">
    <property type="component" value="Unassembled WGS sequence"/>
</dbReference>
<gene>
    <name evidence="2" type="ORF">HMPREF9336_03200</name>
</gene>
<dbReference type="AlphaFoldDB" id="E5XUM8"/>
<sequence length="369" mass="40054">MAVLRNPCFGRAKISAGNVQYTPPPSNSEAVPFPEIDLSEDWLKRLRPSFLPLYQRVAKHRGSSAALAEDFERAVAWATVGELTLASAVSTGEPVGLSQGGPEHAPLAAGWAWNTGWLMAAQALRDRLVGPQFDKDLAQRLQEVKDARALADYEARGKASGEPAPPATLAELAVRFPPALEEIHLLDPTASKANLTEIKQFEAAIDLIVQAEPDPADRYAAFVDLRKSQRKPWWLTVQCGYASDGEFSDLLWVGVDLLTGYIAACSGQGQASSGDLVSAQLAVIDVARTRVEAFRSEYGAGGVTESGRAFDKHAEQFSQAWPPAQDNDGPPKPPTAEEWLTGHPDQEWAKQAREAYQEARASGRLFVPR</sequence>
<name>E5XUM8_SEGRC</name>
<dbReference type="STRING" id="679197.HMPREF9336_03200"/>
<dbReference type="HOGENOM" id="CLU_735474_0_0_11"/>
<dbReference type="RefSeq" id="WP_007472016.1">
    <property type="nucleotide sequence ID" value="NZ_KI391953.1"/>
</dbReference>
<feature type="region of interest" description="Disordered" evidence="1">
    <location>
        <begin position="320"/>
        <end position="344"/>
    </location>
</feature>
<reference evidence="2 3" key="1">
    <citation type="journal article" date="2011" name="Stand. Genomic Sci.">
        <title>High quality draft genome sequence of Segniliparus rugosus CDC 945(T)= (ATCC BAA-974(T)).</title>
        <authorList>
            <person name="Earl A.M."/>
            <person name="Desjardins C.A."/>
            <person name="Fitzgerald M.G."/>
            <person name="Arachchi H.M."/>
            <person name="Zeng Q."/>
            <person name="Mehta T."/>
            <person name="Griggs A."/>
            <person name="Birren B.W."/>
            <person name="Toney N.C."/>
            <person name="Carr J."/>
            <person name="Posey J."/>
            <person name="Butler W.R."/>
        </authorList>
    </citation>
    <scope>NUCLEOTIDE SEQUENCE [LARGE SCALE GENOMIC DNA]</scope>
    <source>
        <strain evidence="3">ATCC BAA-974 / DSM 45345 / CCUG 50838 / CIP 108380 / JCM 13579 / CDC 945</strain>
    </source>
</reference>
<keyword evidence="3" id="KW-1185">Reference proteome</keyword>
<organism evidence="2 3">
    <name type="scientific">Segniliparus rugosus (strain ATCC BAA-974 / DSM 45345 / CCUG 50838 / CIP 108380 / JCM 13579 / CDC 945)</name>
    <dbReference type="NCBI Taxonomy" id="679197"/>
    <lineage>
        <taxon>Bacteria</taxon>
        <taxon>Bacillati</taxon>
        <taxon>Actinomycetota</taxon>
        <taxon>Actinomycetes</taxon>
        <taxon>Mycobacteriales</taxon>
        <taxon>Segniliparaceae</taxon>
        <taxon>Segniliparus</taxon>
    </lineage>
</organism>
<evidence type="ECO:0000256" key="1">
    <source>
        <dbReference type="SAM" id="MobiDB-lite"/>
    </source>
</evidence>
<proteinExistence type="predicted"/>
<dbReference type="EMBL" id="ACZI02000001">
    <property type="protein sequence ID" value="EFV11952.1"/>
    <property type="molecule type" value="Genomic_DNA"/>
</dbReference>
<evidence type="ECO:0000313" key="3">
    <source>
        <dbReference type="Proteomes" id="UP000004816"/>
    </source>
</evidence>
<evidence type="ECO:0000313" key="2">
    <source>
        <dbReference type="EMBL" id="EFV11952.1"/>
    </source>
</evidence>
<protein>
    <submittedName>
        <fullName evidence="2">Uncharacterized protein</fullName>
    </submittedName>
</protein>
<accession>E5XUM8</accession>